<evidence type="ECO:0000313" key="2">
    <source>
        <dbReference type="Proteomes" id="UP000824881"/>
    </source>
</evidence>
<gene>
    <name evidence="1" type="ORF">CCMSSC00406_0004456</name>
</gene>
<name>A0ACB7J058_PLECO</name>
<dbReference type="EMBL" id="WQMT02000004">
    <property type="protein sequence ID" value="KAG9223928.1"/>
    <property type="molecule type" value="Genomic_DNA"/>
</dbReference>
<sequence>MRVGALRLPSTSRHFSSLSKPIPPTPYPTPSKLPVHTALPCPFNEVITQRLVLTNHNAEPIAFKVKTSAPLKYLVRPNKGRAEPGESLEISIFLQPMRTEPPPDYICPDKFLIQSTFITADREKLSLTDIWNAPVMSVIHEIHGQKLRVTYLPSDFTPPQKMTYSELESKYKDALLEIERLKTLLEGAAKPTDEKVRAVFIRPWTGAQGHY</sequence>
<proteinExistence type="predicted"/>
<dbReference type="Proteomes" id="UP000824881">
    <property type="component" value="Unassembled WGS sequence"/>
</dbReference>
<protein>
    <submittedName>
        <fullName evidence="1">Uncharacterized protein</fullName>
    </submittedName>
</protein>
<organism evidence="1 2">
    <name type="scientific">Pleurotus cornucopiae</name>
    <name type="common">Cornucopia mushroom</name>
    <dbReference type="NCBI Taxonomy" id="5321"/>
    <lineage>
        <taxon>Eukaryota</taxon>
        <taxon>Fungi</taxon>
        <taxon>Dikarya</taxon>
        <taxon>Basidiomycota</taxon>
        <taxon>Agaricomycotina</taxon>
        <taxon>Agaricomycetes</taxon>
        <taxon>Agaricomycetidae</taxon>
        <taxon>Agaricales</taxon>
        <taxon>Pleurotineae</taxon>
        <taxon>Pleurotaceae</taxon>
        <taxon>Pleurotus</taxon>
    </lineage>
</organism>
<accession>A0ACB7J058</accession>
<comment type="caution">
    <text evidence="1">The sequence shown here is derived from an EMBL/GenBank/DDBJ whole genome shotgun (WGS) entry which is preliminary data.</text>
</comment>
<reference evidence="1 2" key="1">
    <citation type="journal article" date="2021" name="Appl. Environ. Microbiol.">
        <title>Genetic linkage and physical mapping for an oyster mushroom Pleurotus cornucopiae and QTL analysis for the trait cap color.</title>
        <authorList>
            <person name="Zhang Y."/>
            <person name="Gao W."/>
            <person name="Sonnenberg A."/>
            <person name="Chen Q."/>
            <person name="Zhang J."/>
            <person name="Huang C."/>
        </authorList>
    </citation>
    <scope>NUCLEOTIDE SEQUENCE [LARGE SCALE GENOMIC DNA]</scope>
    <source>
        <strain evidence="1">CCMSSC00406</strain>
    </source>
</reference>
<evidence type="ECO:0000313" key="1">
    <source>
        <dbReference type="EMBL" id="KAG9223928.1"/>
    </source>
</evidence>
<keyword evidence="2" id="KW-1185">Reference proteome</keyword>